<evidence type="ECO:0000256" key="3">
    <source>
        <dbReference type="ARBA" id="ARBA00022741"/>
    </source>
</evidence>
<evidence type="ECO:0000313" key="7">
    <source>
        <dbReference type="Proteomes" id="UP000236604"/>
    </source>
</evidence>
<dbReference type="CDD" id="cd03255">
    <property type="entry name" value="ABC_MJ0796_LolCDE_FtsE"/>
    <property type="match status" value="1"/>
</dbReference>
<keyword evidence="3" id="KW-0547">Nucleotide-binding</keyword>
<name>A0A2K1PBL3_9BACT</name>
<dbReference type="InterPro" id="IPR017871">
    <property type="entry name" value="ABC_transporter-like_CS"/>
</dbReference>
<accession>A0A2K1PBL3</accession>
<dbReference type="EMBL" id="AZRN01000012">
    <property type="protein sequence ID" value="PNS00185.1"/>
    <property type="molecule type" value="Genomic_DNA"/>
</dbReference>
<gene>
    <name evidence="6" type="ORF">X927_04235</name>
</gene>
<evidence type="ECO:0000256" key="4">
    <source>
        <dbReference type="ARBA" id="ARBA00022840"/>
    </source>
</evidence>
<dbReference type="PROSITE" id="PS50893">
    <property type="entry name" value="ABC_TRANSPORTER_2"/>
    <property type="match status" value="1"/>
</dbReference>
<dbReference type="GO" id="GO:0098796">
    <property type="term" value="C:membrane protein complex"/>
    <property type="evidence" value="ECO:0007669"/>
    <property type="project" value="UniProtKB-ARBA"/>
</dbReference>
<feature type="domain" description="ABC transporter" evidence="5">
    <location>
        <begin position="4"/>
        <end position="231"/>
    </location>
</feature>
<comment type="caution">
    <text evidence="6">The sequence shown here is derived from an EMBL/GenBank/DDBJ whole genome shotgun (WGS) entry which is preliminary data.</text>
</comment>
<keyword evidence="7" id="KW-1185">Reference proteome</keyword>
<comment type="similarity">
    <text evidence="1">Belongs to the ABC transporter superfamily.</text>
</comment>
<dbReference type="PANTHER" id="PTHR42798:SF6">
    <property type="entry name" value="CELL DIVISION ATP-BINDING PROTEIN FTSE"/>
    <property type="match status" value="1"/>
</dbReference>
<dbReference type="SMART" id="SM00382">
    <property type="entry name" value="AAA"/>
    <property type="match status" value="1"/>
</dbReference>
<protein>
    <submittedName>
        <fullName evidence="6">Peptide ABC transporter ATP-binding protein</fullName>
    </submittedName>
</protein>
<dbReference type="PANTHER" id="PTHR42798">
    <property type="entry name" value="LIPOPROTEIN-RELEASING SYSTEM ATP-BINDING PROTEIN LOLD"/>
    <property type="match status" value="1"/>
</dbReference>
<evidence type="ECO:0000259" key="5">
    <source>
        <dbReference type="PROSITE" id="PS50893"/>
    </source>
</evidence>
<reference evidence="6 7" key="1">
    <citation type="submission" date="2013-12" db="EMBL/GenBank/DDBJ databases">
        <title>Comparative genomics of Petrotoga isolates.</title>
        <authorList>
            <person name="Nesbo C.L."/>
            <person name="Charchuk R."/>
            <person name="Chow K."/>
        </authorList>
    </citation>
    <scope>NUCLEOTIDE SEQUENCE [LARGE SCALE GENOMIC DNA]</scope>
    <source>
        <strain evidence="6 7">DSM 14811</strain>
    </source>
</reference>
<dbReference type="GO" id="GO:0016887">
    <property type="term" value="F:ATP hydrolysis activity"/>
    <property type="evidence" value="ECO:0007669"/>
    <property type="project" value="InterPro"/>
</dbReference>
<dbReference type="InterPro" id="IPR003439">
    <property type="entry name" value="ABC_transporter-like_ATP-bd"/>
</dbReference>
<dbReference type="PROSITE" id="PS00211">
    <property type="entry name" value="ABC_TRANSPORTER_1"/>
    <property type="match status" value="1"/>
</dbReference>
<dbReference type="SUPFAM" id="SSF52540">
    <property type="entry name" value="P-loop containing nucleoside triphosphate hydrolases"/>
    <property type="match status" value="1"/>
</dbReference>
<dbReference type="AlphaFoldDB" id="A0A2K1PBL3"/>
<dbReference type="InterPro" id="IPR017911">
    <property type="entry name" value="MacB-like_ATP-bd"/>
</dbReference>
<dbReference type="InterPro" id="IPR003593">
    <property type="entry name" value="AAA+_ATPase"/>
</dbReference>
<dbReference type="Proteomes" id="UP000236604">
    <property type="component" value="Unassembled WGS sequence"/>
</dbReference>
<dbReference type="GO" id="GO:0005524">
    <property type="term" value="F:ATP binding"/>
    <property type="evidence" value="ECO:0007669"/>
    <property type="project" value="UniProtKB-KW"/>
</dbReference>
<dbReference type="FunFam" id="3.40.50.300:FF:000032">
    <property type="entry name" value="Export ABC transporter ATP-binding protein"/>
    <property type="match status" value="1"/>
</dbReference>
<organism evidence="6 7">
    <name type="scientific">Petrotoga mexicana DSM 14811</name>
    <dbReference type="NCBI Taxonomy" id="1122954"/>
    <lineage>
        <taxon>Bacteria</taxon>
        <taxon>Thermotogati</taxon>
        <taxon>Thermotogota</taxon>
        <taxon>Thermotogae</taxon>
        <taxon>Petrotogales</taxon>
        <taxon>Petrotogaceae</taxon>
        <taxon>Petrotoga</taxon>
    </lineage>
</organism>
<keyword evidence="4 6" id="KW-0067">ATP-binding</keyword>
<dbReference type="RefSeq" id="WP_103076824.1">
    <property type="nucleotide sequence ID" value="NZ_AZRN01000012.1"/>
</dbReference>
<dbReference type="InterPro" id="IPR027417">
    <property type="entry name" value="P-loop_NTPase"/>
</dbReference>
<sequence length="232" mass="25969">MEILRTEDLKKKYGEGENEVWALKGITISAEKGEFISIVGPSGSGKSTLLHLIGGLDSISSGKIYIEEKDISELSEEELAKFRRQKVGFIFQFYNLIPVLTVEENILLPILLDEKEPDMEYIDGVLKFLNIKDKTNKLPNQLSGGEQQRVAIARALANKPAIILADEPTGNLDTKTGSEVMELLRDLNKEYDQTMLMVTHDLKLAKQADRTITLVDGKTEKEEHNANRGHIC</sequence>
<dbReference type="GO" id="GO:0022857">
    <property type="term" value="F:transmembrane transporter activity"/>
    <property type="evidence" value="ECO:0007669"/>
    <property type="project" value="UniProtKB-ARBA"/>
</dbReference>
<keyword evidence="2" id="KW-0813">Transport</keyword>
<proteinExistence type="inferred from homology"/>
<dbReference type="Gene3D" id="3.40.50.300">
    <property type="entry name" value="P-loop containing nucleotide triphosphate hydrolases"/>
    <property type="match status" value="1"/>
</dbReference>
<evidence type="ECO:0000313" key="6">
    <source>
        <dbReference type="EMBL" id="PNS00185.1"/>
    </source>
</evidence>
<dbReference type="Pfam" id="PF00005">
    <property type="entry name" value="ABC_tran"/>
    <property type="match status" value="1"/>
</dbReference>
<evidence type="ECO:0000256" key="2">
    <source>
        <dbReference type="ARBA" id="ARBA00022448"/>
    </source>
</evidence>
<evidence type="ECO:0000256" key="1">
    <source>
        <dbReference type="ARBA" id="ARBA00005417"/>
    </source>
</evidence>